<evidence type="ECO:0000313" key="2">
    <source>
        <dbReference type="Proteomes" id="UP000602260"/>
    </source>
</evidence>
<name>A0A8J6J4C3_9FIRM</name>
<proteinExistence type="predicted"/>
<comment type="caution">
    <text evidence="1">The sequence shown here is derived from an EMBL/GenBank/DDBJ whole genome shotgun (WGS) entry which is preliminary data.</text>
</comment>
<reference evidence="1" key="1">
    <citation type="submission" date="2020-08" db="EMBL/GenBank/DDBJ databases">
        <title>Genome public.</title>
        <authorList>
            <person name="Liu C."/>
            <person name="Sun Q."/>
        </authorList>
    </citation>
    <scope>NUCLEOTIDE SEQUENCE</scope>
    <source>
        <strain evidence="1">BX5</strain>
    </source>
</reference>
<accession>A0A8J6J4C3</accession>
<protein>
    <submittedName>
        <fullName evidence="1">Uncharacterized protein</fullName>
    </submittedName>
</protein>
<dbReference type="EMBL" id="JACOPN010000003">
    <property type="protein sequence ID" value="MBC5716966.1"/>
    <property type="molecule type" value="Genomic_DNA"/>
</dbReference>
<dbReference type="Proteomes" id="UP000602260">
    <property type="component" value="Unassembled WGS sequence"/>
</dbReference>
<dbReference type="RefSeq" id="WP_147561742.1">
    <property type="nucleotide sequence ID" value="NZ_JACOPN010000003.1"/>
</dbReference>
<sequence>MTNHTPCLLDEAATFMKVQYLSYLRFLSTDGRSRLAAFLETFDAAEYTLFQWNDAIEYLKAGVKQQTAQVARAQLLRALRTT</sequence>
<organism evidence="1 2">
    <name type="scientific">Flintibacter faecis</name>
    <dbReference type="NCBI Taxonomy" id="2763047"/>
    <lineage>
        <taxon>Bacteria</taxon>
        <taxon>Bacillati</taxon>
        <taxon>Bacillota</taxon>
        <taxon>Clostridia</taxon>
        <taxon>Eubacteriales</taxon>
        <taxon>Flintibacter</taxon>
    </lineage>
</organism>
<gene>
    <name evidence="1" type="ORF">H8S55_06505</name>
</gene>
<dbReference type="AlphaFoldDB" id="A0A8J6J4C3"/>
<keyword evidence="2" id="KW-1185">Reference proteome</keyword>
<evidence type="ECO:0000313" key="1">
    <source>
        <dbReference type="EMBL" id="MBC5716966.1"/>
    </source>
</evidence>